<dbReference type="GO" id="GO:0008237">
    <property type="term" value="F:metallopeptidase activity"/>
    <property type="evidence" value="ECO:0007669"/>
    <property type="project" value="InterPro"/>
</dbReference>
<dbReference type="Pfam" id="PF13517">
    <property type="entry name" value="FG-GAP_3"/>
    <property type="match status" value="3"/>
</dbReference>
<dbReference type="Gene3D" id="3.40.390.10">
    <property type="entry name" value="Collagenase (Catalytic Domain)"/>
    <property type="match status" value="1"/>
</dbReference>
<dbReference type="OrthoDB" id="1114329at2"/>
<dbReference type="Proteomes" id="UP000030518">
    <property type="component" value="Unassembled WGS sequence"/>
</dbReference>
<dbReference type="RefSeq" id="WP_036164231.1">
    <property type="nucleotide sequence ID" value="NZ_JRKJ01000001.1"/>
</dbReference>
<dbReference type="AlphaFoldDB" id="A0A0A2X6F0"/>
<dbReference type="EMBL" id="JRKJ01000001">
    <property type="protein sequence ID" value="KGQ20814.1"/>
    <property type="molecule type" value="Genomic_DNA"/>
</dbReference>
<accession>A0A0A2X6F0</accession>
<dbReference type="PANTHER" id="PTHR46580">
    <property type="entry name" value="SENSOR KINASE-RELATED"/>
    <property type="match status" value="1"/>
</dbReference>
<dbReference type="PROSITE" id="PS51257">
    <property type="entry name" value="PROKAR_LIPOPROTEIN"/>
    <property type="match status" value="1"/>
</dbReference>
<dbReference type="InterPro" id="IPR013517">
    <property type="entry name" value="FG-GAP"/>
</dbReference>
<dbReference type="STRING" id="1300345.LF41_21"/>
<dbReference type="Pfam" id="PF13583">
    <property type="entry name" value="Reprolysin_4"/>
    <property type="match status" value="1"/>
</dbReference>
<name>A0A0A2X6F0_9GAMM</name>
<dbReference type="PANTHER" id="PTHR46580:SF2">
    <property type="entry name" value="MAM DOMAIN-CONTAINING PROTEIN"/>
    <property type="match status" value="1"/>
</dbReference>
<dbReference type="eggNOG" id="COG3291">
    <property type="taxonomic scope" value="Bacteria"/>
</dbReference>
<dbReference type="InterPro" id="IPR024079">
    <property type="entry name" value="MetalloPept_cat_dom_sf"/>
</dbReference>
<comment type="caution">
    <text evidence="2">The sequence shown here is derived from an EMBL/GenBank/DDBJ whole genome shotgun (WGS) entry which is preliminary data.</text>
</comment>
<gene>
    <name evidence="2" type="ORF">LF41_21</name>
</gene>
<dbReference type="Gene3D" id="2.130.10.130">
    <property type="entry name" value="Integrin alpha, N-terminal"/>
    <property type="match status" value="1"/>
</dbReference>
<dbReference type="InterPro" id="IPR028994">
    <property type="entry name" value="Integrin_alpha_N"/>
</dbReference>
<reference evidence="2 3" key="1">
    <citation type="submission" date="2014-09" db="EMBL/GenBank/DDBJ databases">
        <title>Genome sequences of Lysobacter dokdonensis DS-58.</title>
        <authorList>
            <person name="Kim J.F."/>
            <person name="Kwak M.-J."/>
        </authorList>
    </citation>
    <scope>NUCLEOTIDE SEQUENCE [LARGE SCALE GENOMIC DNA]</scope>
    <source>
        <strain evidence="2 3">DS-58</strain>
    </source>
</reference>
<evidence type="ECO:0000313" key="3">
    <source>
        <dbReference type="Proteomes" id="UP000030518"/>
    </source>
</evidence>
<protein>
    <submittedName>
        <fullName evidence="2">Uncharacterized protein</fullName>
    </submittedName>
</protein>
<keyword evidence="1" id="KW-0732">Signal</keyword>
<sequence>MRLPLLLASAIALAACTAHDNASDANGKAAGVDATAAATSTATHAPSPLRDHRARAIAALPDRGQLLAYTSTSAVSKSAYTWHPIALSEAHALNAIASGTLDVPAPDGSTIHLKYDRAVDHGDGNWTWIGRPAGAMPGTEAIITFGPKAVFGSVPYGRKPALRITSTQEGLFLMETDPTRMALAKRPTGRDAIPVPPSLAAAREKVLQRAAAQPRPQSLVTGNAVPQANTVDVVVGYTTGFASRLGGQSQAVTRLNNLFVTANQAFVNSQINGALRMVGTVQVNYPDNTDNEATLYELSGVTCTENPNGSLSCSNAPIPAALQPLVNARETLHADLMSIVRNFNDPENNSCGIAWLNGGGQEPIDPTRDVASAISVVSDSNGDGPGSFPSNGYVCREETFVHELGHNMGSQHDATTAAGVDGTLDDGEYGLYPYSFGYRTGSFFTIMAYREDPIQIGYRVFSNPRIAYCGSACGTANADNAQSLNNTIPVIASFYTSLVSAQTRGDHNGDGHADILWRNSTTGENQIWRSGDSATKQAIAPVNSTAWTIVGTGDYNGDGVADVVWRNTASGQNTIWLSGNNATQQAMPVVPDQNWRVAGSGDFDGDGKDDLLWRNNTSGGNQVWRSGNSTTQLAVAPVYNLDWRIVGVGDFDGDGRDDVLWRNSNTGQNQAWRSANNTTQIAMPVVGTTWNIAGVGDFNNDGNDDILWRNSVNGVNTIWRSANSATQTAVATVGNPSWTVANVVDFDGDGFADILWRNTNGQNQYWRAANSANAVTVSTTAAAWQVAR</sequence>
<proteinExistence type="predicted"/>
<evidence type="ECO:0000313" key="2">
    <source>
        <dbReference type="EMBL" id="KGQ20814.1"/>
    </source>
</evidence>
<dbReference type="eggNOG" id="COG2931">
    <property type="taxonomic scope" value="Bacteria"/>
</dbReference>
<evidence type="ECO:0000256" key="1">
    <source>
        <dbReference type="ARBA" id="ARBA00022729"/>
    </source>
</evidence>
<organism evidence="2 3">
    <name type="scientific">Lysobacter dokdonensis DS-58</name>
    <dbReference type="NCBI Taxonomy" id="1300345"/>
    <lineage>
        <taxon>Bacteria</taxon>
        <taxon>Pseudomonadati</taxon>
        <taxon>Pseudomonadota</taxon>
        <taxon>Gammaproteobacteria</taxon>
        <taxon>Lysobacterales</taxon>
        <taxon>Lysobacteraceae</taxon>
        <taxon>Noviluteimonas</taxon>
    </lineage>
</organism>
<keyword evidence="3" id="KW-1185">Reference proteome</keyword>
<dbReference type="SUPFAM" id="SSF55486">
    <property type="entry name" value="Metalloproteases ('zincins'), catalytic domain"/>
    <property type="match status" value="1"/>
</dbReference>
<dbReference type="SUPFAM" id="SSF69318">
    <property type="entry name" value="Integrin alpha N-terminal domain"/>
    <property type="match status" value="1"/>
</dbReference>
<dbReference type="Gene3D" id="2.40.128.340">
    <property type="match status" value="1"/>
</dbReference>
<dbReference type="PATRIC" id="fig|1300345.3.peg.21"/>